<name>A0AA37LPZ2_9PEZI</name>
<dbReference type="AlphaFoldDB" id="A0AA37LPZ2"/>
<evidence type="ECO:0000256" key="1">
    <source>
        <dbReference type="SAM" id="MobiDB-lite"/>
    </source>
</evidence>
<evidence type="ECO:0000256" key="2">
    <source>
        <dbReference type="SAM" id="Phobius"/>
    </source>
</evidence>
<feature type="compositionally biased region" description="Polar residues" evidence="1">
    <location>
        <begin position="85"/>
        <end position="97"/>
    </location>
</feature>
<keyword evidence="2" id="KW-0472">Membrane</keyword>
<organism evidence="3 4">
    <name type="scientific">Colletotrichum liriopes</name>
    <dbReference type="NCBI Taxonomy" id="708192"/>
    <lineage>
        <taxon>Eukaryota</taxon>
        <taxon>Fungi</taxon>
        <taxon>Dikarya</taxon>
        <taxon>Ascomycota</taxon>
        <taxon>Pezizomycotina</taxon>
        <taxon>Sordariomycetes</taxon>
        <taxon>Hypocreomycetidae</taxon>
        <taxon>Glomerellales</taxon>
        <taxon>Glomerellaceae</taxon>
        <taxon>Colletotrichum</taxon>
        <taxon>Colletotrichum spaethianum species complex</taxon>
    </lineage>
</organism>
<feature type="compositionally biased region" description="Polar residues" evidence="1">
    <location>
        <begin position="104"/>
        <end position="114"/>
    </location>
</feature>
<sequence length="223" mass="23985">MDASTKTNSGWLPRCVTYYKDIRRNNWIWYLGCEQERHRGTTDIVLVAETAEIFGGSQDVTSMSASETLLISIISSVPSPSTPPETFSQDSSASSGLQDDVDTSPETQPNFSSSTPAIIGGVIGGVAVVMIGVCVVVWLLVRRKRASRAKEAPMPSPGPVLDAKTTPYPDAAAQQDPQQPHYAGHEERYKYQSVSTASPISHEVYPASPRTAAVSRNSAVELG</sequence>
<feature type="transmembrane region" description="Helical" evidence="2">
    <location>
        <begin position="117"/>
        <end position="141"/>
    </location>
</feature>
<gene>
    <name evidence="3" type="ORF">ColLi_03457</name>
</gene>
<dbReference type="Proteomes" id="UP001055172">
    <property type="component" value="Unassembled WGS sequence"/>
</dbReference>
<reference evidence="3 4" key="1">
    <citation type="submission" date="2021-07" db="EMBL/GenBank/DDBJ databases">
        <title>Genome data of Colletotrichum spaethianum.</title>
        <authorList>
            <person name="Utami Y.D."/>
            <person name="Hiruma K."/>
        </authorList>
    </citation>
    <scope>NUCLEOTIDE SEQUENCE [LARGE SCALE GENOMIC DNA]</scope>
    <source>
        <strain evidence="3 4">MAFF 242679</strain>
    </source>
</reference>
<feature type="region of interest" description="Disordered" evidence="1">
    <location>
        <begin position="78"/>
        <end position="114"/>
    </location>
</feature>
<protein>
    <submittedName>
        <fullName evidence="3">Uncharacterized protein</fullName>
    </submittedName>
</protein>
<dbReference type="EMBL" id="BPPX01000006">
    <property type="protein sequence ID" value="GJC80619.1"/>
    <property type="molecule type" value="Genomic_DNA"/>
</dbReference>
<feature type="compositionally biased region" description="Low complexity" evidence="1">
    <location>
        <begin position="167"/>
        <end position="182"/>
    </location>
</feature>
<evidence type="ECO:0000313" key="4">
    <source>
        <dbReference type="Proteomes" id="UP001055172"/>
    </source>
</evidence>
<evidence type="ECO:0000313" key="3">
    <source>
        <dbReference type="EMBL" id="GJC80619.1"/>
    </source>
</evidence>
<proteinExistence type="predicted"/>
<comment type="caution">
    <text evidence="3">The sequence shown here is derived from an EMBL/GenBank/DDBJ whole genome shotgun (WGS) entry which is preliminary data.</text>
</comment>
<accession>A0AA37LPZ2</accession>
<keyword evidence="4" id="KW-1185">Reference proteome</keyword>
<keyword evidence="2" id="KW-0812">Transmembrane</keyword>
<keyword evidence="2" id="KW-1133">Transmembrane helix</keyword>
<feature type="compositionally biased region" description="Polar residues" evidence="1">
    <location>
        <begin position="214"/>
        <end position="223"/>
    </location>
</feature>
<feature type="region of interest" description="Disordered" evidence="1">
    <location>
        <begin position="148"/>
        <end position="223"/>
    </location>
</feature>